<evidence type="ECO:0000313" key="2">
    <source>
        <dbReference type="EMBL" id="KAH0627117.1"/>
    </source>
</evidence>
<keyword evidence="3" id="KW-1185">Reference proteome</keyword>
<dbReference type="EMBL" id="JAIPUX010000521">
    <property type="protein sequence ID" value="KAH0627117.1"/>
    <property type="molecule type" value="Genomic_DNA"/>
</dbReference>
<feature type="compositionally biased region" description="Low complexity" evidence="1">
    <location>
        <begin position="73"/>
        <end position="88"/>
    </location>
</feature>
<comment type="caution">
    <text evidence="2">The sequence shown here is derived from an EMBL/GenBank/DDBJ whole genome shotgun (WGS) entry which is preliminary data.</text>
</comment>
<feature type="region of interest" description="Disordered" evidence="1">
    <location>
        <begin position="48"/>
        <end position="88"/>
    </location>
</feature>
<evidence type="ECO:0000313" key="3">
    <source>
        <dbReference type="Proteomes" id="UP000826234"/>
    </source>
</evidence>
<name>A0ABQ7TBM0_PHRPL</name>
<feature type="region of interest" description="Disordered" evidence="1">
    <location>
        <begin position="1"/>
        <end position="33"/>
    </location>
</feature>
<proteinExistence type="predicted"/>
<gene>
    <name evidence="2" type="ORF">JD844_002529</name>
</gene>
<organism evidence="2 3">
    <name type="scientific">Phrynosoma platyrhinos</name>
    <name type="common">Desert horned lizard</name>
    <dbReference type="NCBI Taxonomy" id="52577"/>
    <lineage>
        <taxon>Eukaryota</taxon>
        <taxon>Metazoa</taxon>
        <taxon>Chordata</taxon>
        <taxon>Craniata</taxon>
        <taxon>Vertebrata</taxon>
        <taxon>Euteleostomi</taxon>
        <taxon>Lepidosauria</taxon>
        <taxon>Squamata</taxon>
        <taxon>Bifurcata</taxon>
        <taxon>Unidentata</taxon>
        <taxon>Episquamata</taxon>
        <taxon>Toxicofera</taxon>
        <taxon>Iguania</taxon>
        <taxon>Phrynosomatidae</taxon>
        <taxon>Phrynosomatinae</taxon>
        <taxon>Phrynosoma</taxon>
    </lineage>
</organism>
<accession>A0ABQ7TBM0</accession>
<reference evidence="2 3" key="1">
    <citation type="journal article" date="2022" name="Gigascience">
        <title>A chromosome-level genome assembly and annotation of the desert horned lizard, Phrynosoma platyrhinos, provides insight into chromosomal rearrangements among reptiles.</title>
        <authorList>
            <person name="Koochekian N."/>
            <person name="Ascanio A."/>
            <person name="Farleigh K."/>
            <person name="Card D.C."/>
            <person name="Schield D.R."/>
            <person name="Castoe T.A."/>
            <person name="Jezkova T."/>
        </authorList>
    </citation>
    <scope>NUCLEOTIDE SEQUENCE [LARGE SCALE GENOMIC DNA]</scope>
    <source>
        <strain evidence="2">NK-2021</strain>
    </source>
</reference>
<feature type="compositionally biased region" description="Basic and acidic residues" evidence="1">
    <location>
        <begin position="1"/>
        <end position="18"/>
    </location>
</feature>
<sequence>MRREGHPKEQTLRKEGRKEGRKKKMSPALRDKRCRDIPRELFRRAFAKPRGFGVRRCGRKLCRSPRKEERASGTPETTTTEPPGLGPP</sequence>
<evidence type="ECO:0000256" key="1">
    <source>
        <dbReference type="SAM" id="MobiDB-lite"/>
    </source>
</evidence>
<dbReference type="Proteomes" id="UP000826234">
    <property type="component" value="Unassembled WGS sequence"/>
</dbReference>
<protein>
    <submittedName>
        <fullName evidence="2">Uncharacterized protein</fullName>
    </submittedName>
</protein>